<keyword evidence="1" id="KW-0472">Membrane</keyword>
<keyword evidence="1" id="KW-1133">Transmembrane helix</keyword>
<feature type="transmembrane region" description="Helical" evidence="1">
    <location>
        <begin position="43"/>
        <end position="63"/>
    </location>
</feature>
<name>X6M4T4_RETFI</name>
<dbReference type="Proteomes" id="UP000023152">
    <property type="component" value="Unassembled WGS sequence"/>
</dbReference>
<keyword evidence="3" id="KW-1185">Reference proteome</keyword>
<sequence>MPYRSIIEFCMQVFCDIMRYFLEEKLNCRRVQWHGLNTEGKKAYFLSYSIVSAATFFYLMLFMFDLMIQSGLIIDLPLSLRHYSFPIAWVMSYFFIVIWQIILNRCFMFRIQKEDPSLRGDAFRELLWRTYFVNGLSLLFSGIIDTCLRVKVGVSGYISAVIALLLSCVFGYFLLKFCYQRMEQTRAQALKECMEYFDDSSGP</sequence>
<feature type="transmembrane region" description="Helical" evidence="1">
    <location>
        <begin position="83"/>
        <end position="103"/>
    </location>
</feature>
<accession>X6M4T4</accession>
<keyword evidence="1" id="KW-0812">Transmembrane</keyword>
<comment type="caution">
    <text evidence="2">The sequence shown here is derived from an EMBL/GenBank/DDBJ whole genome shotgun (WGS) entry which is preliminary data.</text>
</comment>
<proteinExistence type="predicted"/>
<gene>
    <name evidence="2" type="ORF">RFI_28729</name>
</gene>
<evidence type="ECO:0000313" key="3">
    <source>
        <dbReference type="Proteomes" id="UP000023152"/>
    </source>
</evidence>
<protein>
    <submittedName>
        <fullName evidence="2">Uncharacterized protein</fullName>
    </submittedName>
</protein>
<evidence type="ECO:0000313" key="2">
    <source>
        <dbReference type="EMBL" id="ETO08656.1"/>
    </source>
</evidence>
<dbReference type="EMBL" id="ASPP01024823">
    <property type="protein sequence ID" value="ETO08656.1"/>
    <property type="molecule type" value="Genomic_DNA"/>
</dbReference>
<feature type="transmembrane region" description="Helical" evidence="1">
    <location>
        <begin position="126"/>
        <end position="144"/>
    </location>
</feature>
<evidence type="ECO:0000256" key="1">
    <source>
        <dbReference type="SAM" id="Phobius"/>
    </source>
</evidence>
<dbReference type="AlphaFoldDB" id="X6M4T4"/>
<feature type="transmembrane region" description="Helical" evidence="1">
    <location>
        <begin position="156"/>
        <end position="175"/>
    </location>
</feature>
<organism evidence="2 3">
    <name type="scientific">Reticulomyxa filosa</name>
    <dbReference type="NCBI Taxonomy" id="46433"/>
    <lineage>
        <taxon>Eukaryota</taxon>
        <taxon>Sar</taxon>
        <taxon>Rhizaria</taxon>
        <taxon>Retaria</taxon>
        <taxon>Foraminifera</taxon>
        <taxon>Monothalamids</taxon>
        <taxon>Reticulomyxidae</taxon>
        <taxon>Reticulomyxa</taxon>
    </lineage>
</organism>
<reference evidence="2 3" key="1">
    <citation type="journal article" date="2013" name="Curr. Biol.">
        <title>The Genome of the Foraminiferan Reticulomyxa filosa.</title>
        <authorList>
            <person name="Glockner G."/>
            <person name="Hulsmann N."/>
            <person name="Schleicher M."/>
            <person name="Noegel A.A."/>
            <person name="Eichinger L."/>
            <person name="Gallinger C."/>
            <person name="Pawlowski J."/>
            <person name="Sierra R."/>
            <person name="Euteneuer U."/>
            <person name="Pillet L."/>
            <person name="Moustafa A."/>
            <person name="Platzer M."/>
            <person name="Groth M."/>
            <person name="Szafranski K."/>
            <person name="Schliwa M."/>
        </authorList>
    </citation>
    <scope>NUCLEOTIDE SEQUENCE [LARGE SCALE GENOMIC DNA]</scope>
</reference>